<keyword evidence="2" id="KW-0820">tRNA-binding</keyword>
<evidence type="ECO:0000256" key="7">
    <source>
        <dbReference type="ARBA" id="ARBA00022884"/>
    </source>
</evidence>
<evidence type="ECO:0000256" key="5">
    <source>
        <dbReference type="ARBA" id="ARBA00022741"/>
    </source>
</evidence>
<name>A0ABY5Y3A5_9BACT</name>
<dbReference type="InterPro" id="IPR014729">
    <property type="entry name" value="Rossmann-like_a/b/a_fold"/>
</dbReference>
<dbReference type="Proteomes" id="UP001058120">
    <property type="component" value="Chromosome"/>
</dbReference>
<protein>
    <recommendedName>
        <fullName evidence="1">tRNA-uridine 2-sulfurtransferase</fullName>
        <ecNumber evidence="1">2.8.1.13</ecNumber>
    </recommendedName>
</protein>
<evidence type="ECO:0000256" key="9">
    <source>
        <dbReference type="ARBA" id="ARBA00051542"/>
    </source>
</evidence>
<evidence type="ECO:0000256" key="2">
    <source>
        <dbReference type="ARBA" id="ARBA00022555"/>
    </source>
</evidence>
<dbReference type="Gene3D" id="3.40.50.620">
    <property type="entry name" value="HUPs"/>
    <property type="match status" value="1"/>
</dbReference>
<keyword evidence="6" id="KW-0067">ATP-binding</keyword>
<gene>
    <name evidence="11" type="ORF">JBF11_02395</name>
</gene>
<dbReference type="InterPro" id="IPR046884">
    <property type="entry name" value="MnmA-like_central"/>
</dbReference>
<dbReference type="InterPro" id="IPR023382">
    <property type="entry name" value="MnmA-like_central_sf"/>
</dbReference>
<evidence type="ECO:0000256" key="4">
    <source>
        <dbReference type="ARBA" id="ARBA00022694"/>
    </source>
</evidence>
<evidence type="ECO:0000259" key="10">
    <source>
        <dbReference type="Pfam" id="PF20259"/>
    </source>
</evidence>
<dbReference type="Gene3D" id="2.30.30.280">
    <property type="entry name" value="Adenine nucleotide alpha hydrolases-like domains"/>
    <property type="match status" value="1"/>
</dbReference>
<feature type="domain" description="tRNA-specific 2-thiouridylase MnmA-like central" evidence="10">
    <location>
        <begin position="229"/>
        <end position="272"/>
    </location>
</feature>
<dbReference type="Pfam" id="PF03054">
    <property type="entry name" value="tRNA_Me_trans"/>
    <property type="match status" value="1"/>
</dbReference>
<dbReference type="CDD" id="cd01998">
    <property type="entry name" value="MnmA_TRMU-like"/>
    <property type="match status" value="1"/>
</dbReference>
<dbReference type="Pfam" id="PF20259">
    <property type="entry name" value="tRNA_Me_trans_M"/>
    <property type="match status" value="1"/>
</dbReference>
<proteinExistence type="predicted"/>
<keyword evidence="5" id="KW-0547">Nucleotide-binding</keyword>
<dbReference type="RefSeq" id="WP_334315789.1">
    <property type="nucleotide sequence ID" value="NZ_CP065938.1"/>
</dbReference>
<dbReference type="PANTHER" id="PTHR11933">
    <property type="entry name" value="TRNA 5-METHYLAMINOMETHYL-2-THIOURIDYLATE -METHYLTRANSFERASE"/>
    <property type="match status" value="1"/>
</dbReference>
<evidence type="ECO:0000313" key="12">
    <source>
        <dbReference type="Proteomes" id="UP001058120"/>
    </source>
</evidence>
<dbReference type="SUPFAM" id="SSF52402">
    <property type="entry name" value="Adenine nucleotide alpha hydrolases-like"/>
    <property type="match status" value="1"/>
</dbReference>
<evidence type="ECO:0000256" key="1">
    <source>
        <dbReference type="ARBA" id="ARBA00011949"/>
    </source>
</evidence>
<keyword evidence="7" id="KW-0694">RNA-binding</keyword>
<keyword evidence="4" id="KW-0819">tRNA processing</keyword>
<organism evidence="11 12">
    <name type="scientific">Taurinivorans muris</name>
    <dbReference type="NCBI Taxonomy" id="2787751"/>
    <lineage>
        <taxon>Bacteria</taxon>
        <taxon>Pseudomonadati</taxon>
        <taxon>Thermodesulfobacteriota</taxon>
        <taxon>Desulfovibrionia</taxon>
        <taxon>Desulfovibrionales</taxon>
        <taxon>Desulfovibrionaceae</taxon>
        <taxon>Taurinivorans</taxon>
    </lineage>
</organism>
<dbReference type="PANTHER" id="PTHR11933:SF5">
    <property type="entry name" value="MITOCHONDRIAL TRNA-SPECIFIC 2-THIOURIDYLASE 1"/>
    <property type="match status" value="1"/>
</dbReference>
<evidence type="ECO:0000256" key="8">
    <source>
        <dbReference type="ARBA" id="ARBA00023157"/>
    </source>
</evidence>
<dbReference type="InterPro" id="IPR004506">
    <property type="entry name" value="MnmA-like"/>
</dbReference>
<accession>A0ABY5Y3A5</accession>
<keyword evidence="12" id="KW-1185">Reference proteome</keyword>
<evidence type="ECO:0000313" key="11">
    <source>
        <dbReference type="EMBL" id="UWX06187.1"/>
    </source>
</evidence>
<dbReference type="EC" id="2.8.1.13" evidence="1"/>
<evidence type="ECO:0000256" key="6">
    <source>
        <dbReference type="ARBA" id="ARBA00022840"/>
    </source>
</evidence>
<reference evidence="11" key="1">
    <citation type="submission" date="2020-12" db="EMBL/GenBank/DDBJ databases">
        <title>Taurinivorans muris gen. nov., sp. nov., fundamental and realized metabolic niche of a ubiquitous sulfidogenic bacterium in the murine intestine.</title>
        <authorList>
            <person name="Ye H."/>
            <person name="Hanson B.T."/>
            <person name="Loy A."/>
        </authorList>
    </citation>
    <scope>NUCLEOTIDE SEQUENCE</scope>
    <source>
        <strain evidence="11">LT0009</strain>
    </source>
</reference>
<dbReference type="Gene3D" id="2.40.30.10">
    <property type="entry name" value="Translation factors"/>
    <property type="match status" value="1"/>
</dbReference>
<sequence>MKTAVAVSGGIDSLYALIKLQEQGHDVFALHARFIETEYDVVPQLREACEILNIPFHCIDLKKAFNKEVIFPFFDYYKNARTPNPCAFCNKSMKFGELLKKAKELGAEKLATGHYAKLSLFENSLTQDYGYCIRCADDEKKDQSYFLALTPIENLRFALFPLADKIKEDIKKEILEKKIAVPCPKESQEVCFVPHDDYRSFLTACGQKFGFDTQGSGDIFYLDEKTKETMKIARHKGLWAYTEGQRKGLGIAWSEPLYVIKRDMRTNILYVGNKEAVQTKFAAANNINFLVPPYLWSGQLYARTRFREKQSACKVYLQNIKEKLEISIQNPENTRAIIDNIHILQDEKTRLFVEFTEEKQIYASGQVLAVYDESGFLLAGGILI</sequence>
<comment type="catalytic activity">
    <reaction evidence="9">
        <text>S-sulfanyl-L-cysteinyl-[protein] + uridine(34) in tRNA + AH2 + ATP = 2-thiouridine(34) in tRNA + L-cysteinyl-[protein] + A + AMP + diphosphate + H(+)</text>
        <dbReference type="Rhea" id="RHEA:47032"/>
        <dbReference type="Rhea" id="RHEA-COMP:10131"/>
        <dbReference type="Rhea" id="RHEA-COMP:11726"/>
        <dbReference type="Rhea" id="RHEA-COMP:11727"/>
        <dbReference type="Rhea" id="RHEA-COMP:11728"/>
        <dbReference type="ChEBI" id="CHEBI:13193"/>
        <dbReference type="ChEBI" id="CHEBI:15378"/>
        <dbReference type="ChEBI" id="CHEBI:17499"/>
        <dbReference type="ChEBI" id="CHEBI:29950"/>
        <dbReference type="ChEBI" id="CHEBI:30616"/>
        <dbReference type="ChEBI" id="CHEBI:33019"/>
        <dbReference type="ChEBI" id="CHEBI:61963"/>
        <dbReference type="ChEBI" id="CHEBI:65315"/>
        <dbReference type="ChEBI" id="CHEBI:87170"/>
        <dbReference type="ChEBI" id="CHEBI:456215"/>
        <dbReference type="EC" id="2.8.1.13"/>
    </reaction>
</comment>
<keyword evidence="8" id="KW-1015">Disulfide bond</keyword>
<dbReference type="EMBL" id="CP065938">
    <property type="protein sequence ID" value="UWX06187.1"/>
    <property type="molecule type" value="Genomic_DNA"/>
</dbReference>
<keyword evidence="3" id="KW-0808">Transferase</keyword>
<evidence type="ECO:0000256" key="3">
    <source>
        <dbReference type="ARBA" id="ARBA00022679"/>
    </source>
</evidence>